<reference evidence="1" key="1">
    <citation type="submission" date="2020-06" db="EMBL/GenBank/DDBJ databases">
        <title>WGS assembly of Ceratodon purpureus strain R40.</title>
        <authorList>
            <person name="Carey S.B."/>
            <person name="Jenkins J."/>
            <person name="Shu S."/>
            <person name="Lovell J.T."/>
            <person name="Sreedasyam A."/>
            <person name="Maumus F."/>
            <person name="Tiley G.P."/>
            <person name="Fernandez-Pozo N."/>
            <person name="Barry K."/>
            <person name="Chen C."/>
            <person name="Wang M."/>
            <person name="Lipzen A."/>
            <person name="Daum C."/>
            <person name="Saski C.A."/>
            <person name="Payton A.C."/>
            <person name="Mcbreen J.C."/>
            <person name="Conrad R.E."/>
            <person name="Kollar L.M."/>
            <person name="Olsson S."/>
            <person name="Huttunen S."/>
            <person name="Landis J.B."/>
            <person name="Wickett N.J."/>
            <person name="Johnson M.G."/>
            <person name="Rensing S.A."/>
            <person name="Grimwood J."/>
            <person name="Schmutz J."/>
            <person name="Mcdaniel S.F."/>
        </authorList>
    </citation>
    <scope>NUCLEOTIDE SEQUENCE</scope>
    <source>
        <strain evidence="1">R40</strain>
    </source>
</reference>
<sequence length="89" mass="10198">MGLLPLRREGVDVGCLCPHLHVMHAYQSENLKLYIVKKNCVFPSVRHKTLHEIYTQSSQLLGELTRDTSHREYLSIFSKSKGQSLLFVA</sequence>
<proteinExistence type="predicted"/>
<evidence type="ECO:0000313" key="2">
    <source>
        <dbReference type="Proteomes" id="UP000822688"/>
    </source>
</evidence>
<organism evidence="1 2">
    <name type="scientific">Ceratodon purpureus</name>
    <name type="common">Fire moss</name>
    <name type="synonym">Dicranum purpureum</name>
    <dbReference type="NCBI Taxonomy" id="3225"/>
    <lineage>
        <taxon>Eukaryota</taxon>
        <taxon>Viridiplantae</taxon>
        <taxon>Streptophyta</taxon>
        <taxon>Embryophyta</taxon>
        <taxon>Bryophyta</taxon>
        <taxon>Bryophytina</taxon>
        <taxon>Bryopsida</taxon>
        <taxon>Dicranidae</taxon>
        <taxon>Pseudoditrichales</taxon>
        <taxon>Ditrichaceae</taxon>
        <taxon>Ceratodon</taxon>
    </lineage>
</organism>
<dbReference type="AlphaFoldDB" id="A0A8T0HX71"/>
<evidence type="ECO:0000313" key="1">
    <source>
        <dbReference type="EMBL" id="KAG0575694.1"/>
    </source>
</evidence>
<keyword evidence="2" id="KW-1185">Reference proteome</keyword>
<dbReference type="Proteomes" id="UP000822688">
    <property type="component" value="Chromosome 5"/>
</dbReference>
<comment type="caution">
    <text evidence="1">The sequence shown here is derived from an EMBL/GenBank/DDBJ whole genome shotgun (WGS) entry which is preliminary data.</text>
</comment>
<dbReference type="EMBL" id="CM026425">
    <property type="protein sequence ID" value="KAG0575694.1"/>
    <property type="molecule type" value="Genomic_DNA"/>
</dbReference>
<protein>
    <submittedName>
        <fullName evidence="1">Uncharacterized protein</fullName>
    </submittedName>
</protein>
<name>A0A8T0HX71_CERPU</name>
<gene>
    <name evidence="1" type="ORF">KC19_5G024200</name>
</gene>
<accession>A0A8T0HX71</accession>